<evidence type="ECO:0000313" key="2">
    <source>
        <dbReference type="EMBL" id="PKX91444.1"/>
    </source>
</evidence>
<dbReference type="GeneID" id="36537405"/>
<reference evidence="3" key="1">
    <citation type="journal article" date="2018" name="Proc. Natl. Acad. Sci. U.S.A.">
        <title>Linking secondary metabolites to gene clusters through genome sequencing of six diverse Aspergillus species.</title>
        <authorList>
            <person name="Kaerboelling I."/>
            <person name="Vesth T.C."/>
            <person name="Frisvad J.C."/>
            <person name="Nybo J.L."/>
            <person name="Theobald S."/>
            <person name="Kuo A."/>
            <person name="Bowyer P."/>
            <person name="Matsuda Y."/>
            <person name="Mondo S."/>
            <person name="Lyhne E.K."/>
            <person name="Kogle M.E."/>
            <person name="Clum A."/>
            <person name="Lipzen A."/>
            <person name="Salamov A."/>
            <person name="Ngan C.Y."/>
            <person name="Daum C."/>
            <person name="Chiniquy J."/>
            <person name="Barry K."/>
            <person name="LaButti K."/>
            <person name="Haridas S."/>
            <person name="Simmons B.A."/>
            <person name="Magnuson J.K."/>
            <person name="Mortensen U.H."/>
            <person name="Larsen T.O."/>
            <person name="Grigoriev I.V."/>
            <person name="Baker S.E."/>
            <person name="Andersen M.R."/>
        </authorList>
    </citation>
    <scope>NUCLEOTIDE SEQUENCE [LARGE SCALE GENOMIC DNA]</scope>
    <source>
        <strain evidence="3">IBT 16806</strain>
    </source>
</reference>
<dbReference type="STRING" id="1392255.A0A2I1C1D3"/>
<dbReference type="OMA" id="VQMINIW"/>
<evidence type="ECO:0000313" key="3">
    <source>
        <dbReference type="Proteomes" id="UP000234474"/>
    </source>
</evidence>
<evidence type="ECO:0008006" key="4">
    <source>
        <dbReference type="Google" id="ProtNLM"/>
    </source>
</evidence>
<proteinExistence type="inferred from homology"/>
<accession>A0A2I1C1D3</accession>
<dbReference type="EMBL" id="MSZS01000006">
    <property type="protein sequence ID" value="PKX91444.1"/>
    <property type="molecule type" value="Genomic_DNA"/>
</dbReference>
<comment type="caution">
    <text evidence="2">The sequence shown here is derived from an EMBL/GenBank/DDBJ whole genome shotgun (WGS) entry which is preliminary data.</text>
</comment>
<comment type="similarity">
    <text evidence="1">Belongs to the asaB hydroxylase/desaturase family.</text>
</comment>
<dbReference type="PANTHER" id="PTHR34598:SF3">
    <property type="entry name" value="OXIDOREDUCTASE AN1597"/>
    <property type="match status" value="1"/>
</dbReference>
<dbReference type="OrthoDB" id="412788at2759"/>
<dbReference type="PANTHER" id="PTHR34598">
    <property type="entry name" value="BLL6449 PROTEIN"/>
    <property type="match status" value="1"/>
</dbReference>
<dbReference type="AlphaFoldDB" id="A0A2I1C1D3"/>
<sequence length="292" mass="34091">MSSQSTDVKVKLTYLQWQSIYNDTRPYRIAQFGRKKRNAQKPAHNLIFHKGDSEELIRDIRGTKEQGREFSLEMNGFVYRKYLSSAMGPSDFWSAEQVEKVFLPECEAIIRNEIKGVDQVYIFDWKLRKKKSAKDRQAKNRKLLSRARQVHVDTLLTVDQPQTPTMERIRSHLPEQAHHLLSGRVQMINIWRPINGPVEECPIAVCDGRSVDTSRLIGVDITRGRYTGTVQYALYDSAKPFQWYYMSRQSDEDVLLFKSFDSSKGSMPHIHPFHYRRHQMGYVHGKVLRLGL</sequence>
<dbReference type="InterPro" id="IPR044053">
    <property type="entry name" value="AsaB-like"/>
</dbReference>
<name>A0A2I1C1D3_ASPN1</name>
<dbReference type="GO" id="GO:0016491">
    <property type="term" value="F:oxidoreductase activity"/>
    <property type="evidence" value="ECO:0007669"/>
    <property type="project" value="InterPro"/>
</dbReference>
<organism evidence="2 3">
    <name type="scientific">Aspergillus novofumigatus (strain IBT 16806)</name>
    <dbReference type="NCBI Taxonomy" id="1392255"/>
    <lineage>
        <taxon>Eukaryota</taxon>
        <taxon>Fungi</taxon>
        <taxon>Dikarya</taxon>
        <taxon>Ascomycota</taxon>
        <taxon>Pezizomycotina</taxon>
        <taxon>Eurotiomycetes</taxon>
        <taxon>Eurotiomycetidae</taxon>
        <taxon>Eurotiales</taxon>
        <taxon>Aspergillaceae</taxon>
        <taxon>Aspergillus</taxon>
        <taxon>Aspergillus subgen. Fumigati</taxon>
    </lineage>
</organism>
<protein>
    <recommendedName>
        <fullName evidence="4">Methyltransferase</fullName>
    </recommendedName>
</protein>
<keyword evidence="3" id="KW-1185">Reference proteome</keyword>
<gene>
    <name evidence="2" type="ORF">P174DRAFT_462005</name>
</gene>
<dbReference type="NCBIfam" id="NF041278">
    <property type="entry name" value="CmcJ_NvfI_EfuI"/>
    <property type="match status" value="1"/>
</dbReference>
<dbReference type="Proteomes" id="UP000234474">
    <property type="component" value="Unassembled WGS sequence"/>
</dbReference>
<dbReference type="VEuPathDB" id="FungiDB:P174DRAFT_462005"/>
<dbReference type="RefSeq" id="XP_024680039.1">
    <property type="nucleotide sequence ID" value="XM_024830079.1"/>
</dbReference>
<evidence type="ECO:0000256" key="1">
    <source>
        <dbReference type="ARBA" id="ARBA00023604"/>
    </source>
</evidence>